<evidence type="ECO:0000313" key="3">
    <source>
        <dbReference type="Proteomes" id="UP000278440"/>
    </source>
</evidence>
<reference evidence="2 3" key="1">
    <citation type="submission" date="2018-10" db="EMBL/GenBank/DDBJ databases">
        <title>Sequencing the genomes of 1000 actinobacteria strains.</title>
        <authorList>
            <person name="Klenk H.-P."/>
        </authorList>
    </citation>
    <scope>NUCLEOTIDE SEQUENCE [LARGE SCALE GENOMIC DNA]</scope>
    <source>
        <strain evidence="2 3">DSM 44267</strain>
    </source>
</reference>
<organism evidence="2 3">
    <name type="scientific">Terracoccus luteus</name>
    <dbReference type="NCBI Taxonomy" id="53356"/>
    <lineage>
        <taxon>Bacteria</taxon>
        <taxon>Bacillati</taxon>
        <taxon>Actinomycetota</taxon>
        <taxon>Actinomycetes</taxon>
        <taxon>Micrococcales</taxon>
        <taxon>Intrasporangiaceae</taxon>
        <taxon>Terracoccus</taxon>
    </lineage>
</organism>
<evidence type="ECO:0000259" key="1">
    <source>
        <dbReference type="Pfam" id="PF18588"/>
    </source>
</evidence>
<accession>A0A495XZ44</accession>
<dbReference type="Gene3D" id="3.40.50.12080">
    <property type="match status" value="1"/>
</dbReference>
<dbReference type="RefSeq" id="WP_121030620.1">
    <property type="nucleotide sequence ID" value="NZ_RBXT01000001.1"/>
</dbReference>
<name>A0A495XZ44_9MICO</name>
<proteinExistence type="predicted"/>
<sequence length="335" mass="35381">MTGVGDAEKEDGVQASVGDGALDGVLDGVPEAAAVARDRPRALHYGEFYGLKPLPEGPLLVVHGNCQAESMRVLLQGAEGAPCVSVRIPAVHELAPDEVPLLQRLLAHASTVVTQPIADGYHDLPLGSAEVAAAAPGARVAVFPVFRWVGLFPWQAVYTDPDVGDPPVVPYHDLRTLLRALGRAVPDTTEDAVRAVSRWSLAELDRREQRAGAVRVHDLAEPAGVDAAHTANHPGNTVLIGAARRVEEALGWPVTAADPGRVLLGGVRAPLEPVVLRALGLDAGAARDHWLVGGEPVTTDEVESVQRAWYEAHPEVAQRLLTRAGQQLELLGVAS</sequence>
<feature type="domain" description="Polysaccharide biosynthesis enzyme WcbI" evidence="1">
    <location>
        <begin position="60"/>
        <end position="253"/>
    </location>
</feature>
<protein>
    <recommendedName>
        <fullName evidence="1">Polysaccharide biosynthesis enzyme WcbI domain-containing protein</fullName>
    </recommendedName>
</protein>
<dbReference type="InterPro" id="IPR041307">
    <property type="entry name" value="WcbI"/>
</dbReference>
<evidence type="ECO:0000313" key="2">
    <source>
        <dbReference type="EMBL" id="RKT77008.1"/>
    </source>
</evidence>
<dbReference type="AlphaFoldDB" id="A0A495XZ44"/>
<dbReference type="Pfam" id="PF18588">
    <property type="entry name" value="WcbI"/>
    <property type="match status" value="1"/>
</dbReference>
<comment type="caution">
    <text evidence="2">The sequence shown here is derived from an EMBL/GenBank/DDBJ whole genome shotgun (WGS) entry which is preliminary data.</text>
</comment>
<dbReference type="Proteomes" id="UP000278440">
    <property type="component" value="Unassembled WGS sequence"/>
</dbReference>
<gene>
    <name evidence="2" type="ORF">DFJ68_0419</name>
</gene>
<dbReference type="EMBL" id="RBXT01000001">
    <property type="protein sequence ID" value="RKT77008.1"/>
    <property type="molecule type" value="Genomic_DNA"/>
</dbReference>
<keyword evidence="3" id="KW-1185">Reference proteome</keyword>